<dbReference type="Pfam" id="PF06271">
    <property type="entry name" value="RDD"/>
    <property type="match status" value="1"/>
</dbReference>
<evidence type="ECO:0000256" key="2">
    <source>
        <dbReference type="ARBA" id="ARBA00022692"/>
    </source>
</evidence>
<reference evidence="7" key="1">
    <citation type="submission" date="2022-10" db="EMBL/GenBank/DDBJ databases">
        <title>Culturing micro-colonial fungi from biological soil crusts in the Mojave desert and describing Neophaeococcomyces mojavensis, and introducing the new genera and species Taxawa tesnikishii.</title>
        <authorList>
            <person name="Kurbessoian T."/>
            <person name="Stajich J.E."/>
        </authorList>
    </citation>
    <scope>NUCLEOTIDE SEQUENCE</scope>
    <source>
        <strain evidence="7">TK_35</strain>
    </source>
</reference>
<dbReference type="GO" id="GO:0016020">
    <property type="term" value="C:membrane"/>
    <property type="evidence" value="ECO:0007669"/>
    <property type="project" value="UniProtKB-SubCell"/>
</dbReference>
<keyword evidence="3 5" id="KW-1133">Transmembrane helix</keyword>
<feature type="transmembrane region" description="Helical" evidence="5">
    <location>
        <begin position="480"/>
        <end position="502"/>
    </location>
</feature>
<evidence type="ECO:0000256" key="5">
    <source>
        <dbReference type="SAM" id="Phobius"/>
    </source>
</evidence>
<keyword evidence="2 5" id="KW-0812">Transmembrane</keyword>
<dbReference type="PANTHER" id="PTHR35337:SF1">
    <property type="entry name" value="SLR1478 PROTEIN"/>
    <property type="match status" value="1"/>
</dbReference>
<keyword evidence="4 5" id="KW-0472">Membrane</keyword>
<feature type="domain" description="RDD" evidence="6">
    <location>
        <begin position="25"/>
        <end position="146"/>
    </location>
</feature>
<feature type="transmembrane region" description="Helical" evidence="5">
    <location>
        <begin position="61"/>
        <end position="82"/>
    </location>
</feature>
<gene>
    <name evidence="7" type="ORF">H2204_008088</name>
</gene>
<dbReference type="EMBL" id="JAPDRN010000057">
    <property type="protein sequence ID" value="KAJ9631362.1"/>
    <property type="molecule type" value="Genomic_DNA"/>
</dbReference>
<feature type="transmembrane region" description="Helical" evidence="5">
    <location>
        <begin position="404"/>
        <end position="424"/>
    </location>
</feature>
<comment type="caution">
    <text evidence="7">The sequence shown here is derived from an EMBL/GenBank/DDBJ whole genome shotgun (WGS) entry which is preliminary data.</text>
</comment>
<feature type="transmembrane region" description="Helical" evidence="5">
    <location>
        <begin position="508"/>
        <end position="529"/>
    </location>
</feature>
<dbReference type="PANTHER" id="PTHR35337">
    <property type="entry name" value="SLR1478 PROTEIN"/>
    <property type="match status" value="1"/>
</dbReference>
<evidence type="ECO:0000256" key="4">
    <source>
        <dbReference type="ARBA" id="ARBA00023136"/>
    </source>
</evidence>
<proteinExistence type="predicted"/>
<accession>A0AA38Y0M9</accession>
<sequence length="539" mass="59237">MAAPMLDTYREVVTPEGVPLQLPAAGPMPRALAWLIDLAVRFGALTALSIPLALLDEFGRGLYMALMFLLMWAYPIVCEALWGRTLGKRVLGLRVLAQDGAPVGWMASITRNLLRTVDMLPFGYALGLISSLFDPHGRRLGDLVAGTMVVHTPSLYLPPPATIDSVLAPPQPLRPEEQAAVMAFAERAPRLSPARQQELASIAEPLTSASGQEQFVARHQQEWHDLEQWLQHRAGASRRRRRRPGAEEAGDVSFPQRYRRLCQQLALARERGYSPQLVQRLQQLMQHGHGVLYRTPPTRWRRALEFLVADFPLLVRSQARSMWAALAMFAVPALACFVLVQVYPDSIHLLMDNGQIAEMERMYDPSAERLGRDSGTDWMMFGYYIMNNISIALRTFASGLLAGLGTLLVLLFNGITIGSVAGHLQHIGHGGPFWRFVVGHGAFELTAIVIAGGAGLQLGMKLLAPGRRRRLDALVEGGRIGARLCLGVAFMLLLAAFVEAFWSSIAEIPAAVKFSVAGVLWAGVLLWLWRGGRGGSHAD</sequence>
<evidence type="ECO:0000313" key="7">
    <source>
        <dbReference type="EMBL" id="KAJ9631362.1"/>
    </source>
</evidence>
<comment type="subcellular location">
    <subcellularLocation>
        <location evidence="1">Membrane</location>
        <topology evidence="1">Multi-pass membrane protein</topology>
    </subcellularLocation>
</comment>
<organism evidence="7">
    <name type="scientific">Knufia peltigerae</name>
    <dbReference type="NCBI Taxonomy" id="1002370"/>
    <lineage>
        <taxon>Eukaryota</taxon>
        <taxon>Fungi</taxon>
        <taxon>Dikarya</taxon>
        <taxon>Ascomycota</taxon>
        <taxon>Pezizomycotina</taxon>
        <taxon>Eurotiomycetes</taxon>
        <taxon>Chaetothyriomycetidae</taxon>
        <taxon>Chaetothyriales</taxon>
        <taxon>Trichomeriaceae</taxon>
        <taxon>Knufia</taxon>
    </lineage>
</organism>
<feature type="transmembrane region" description="Helical" evidence="5">
    <location>
        <begin position="323"/>
        <end position="343"/>
    </location>
</feature>
<dbReference type="Pfam" id="PF01944">
    <property type="entry name" value="SpoIIM"/>
    <property type="match status" value="1"/>
</dbReference>
<protein>
    <recommendedName>
        <fullName evidence="6">RDD domain-containing protein</fullName>
    </recommendedName>
</protein>
<evidence type="ECO:0000256" key="3">
    <source>
        <dbReference type="ARBA" id="ARBA00022989"/>
    </source>
</evidence>
<evidence type="ECO:0000256" key="1">
    <source>
        <dbReference type="ARBA" id="ARBA00004141"/>
    </source>
</evidence>
<feature type="transmembrane region" description="Helical" evidence="5">
    <location>
        <begin position="436"/>
        <end position="459"/>
    </location>
</feature>
<feature type="transmembrane region" description="Helical" evidence="5">
    <location>
        <begin position="31"/>
        <end position="55"/>
    </location>
</feature>
<dbReference type="AlphaFoldDB" id="A0AA38Y0M9"/>
<dbReference type="InterPro" id="IPR010432">
    <property type="entry name" value="RDD"/>
</dbReference>
<dbReference type="InterPro" id="IPR002798">
    <property type="entry name" value="SpoIIM-like"/>
</dbReference>
<name>A0AA38Y0M9_9EURO</name>
<evidence type="ECO:0000259" key="6">
    <source>
        <dbReference type="Pfam" id="PF06271"/>
    </source>
</evidence>